<dbReference type="EMBL" id="MAAO01000010">
    <property type="protein sequence ID" value="OUR94859.1"/>
    <property type="molecule type" value="Genomic_DNA"/>
</dbReference>
<comment type="cofactor">
    <cofactor evidence="1">
        <name>pyridoxal 5'-phosphate</name>
        <dbReference type="ChEBI" id="CHEBI:597326"/>
    </cofactor>
</comment>
<dbReference type="InterPro" id="IPR015422">
    <property type="entry name" value="PyrdxlP-dep_Trfase_small"/>
</dbReference>
<dbReference type="PANTHER" id="PTHR43094:SF1">
    <property type="entry name" value="AMINOTRANSFERASE CLASS-III"/>
    <property type="match status" value="1"/>
</dbReference>
<dbReference type="InterPro" id="IPR049704">
    <property type="entry name" value="Aminotrans_3_PPA_site"/>
</dbReference>
<gene>
    <name evidence="5" type="ORF">A9Q84_17275</name>
</gene>
<evidence type="ECO:0000256" key="2">
    <source>
        <dbReference type="ARBA" id="ARBA00008954"/>
    </source>
</evidence>
<sequence length="396" mass="44669">MSDHPFYITWTAQKKAYTLPIIGAKKGYFLTDENRKIYDLCSTSYQAAFGHSDKTIKGAIKKQLDQFSIASPKSVFDLKTTATNKLLELISLKGKIFYTVSGAESIENALKMCRQITGRKIILSRNNSYHGATLGALSVTGDWRNKDHLTVDQWTKRIPEPSNDPHALDLEKLILKIGPEKIAGFCLETITGGNGVIIPPTSWWKAIKRLQTKYNLMLILDEVICGFGRTEKHFGFQHFNLKPDFICMAKIITGGYIPFGAVWTSNSVAKYYKSNTLSCGLTNYAHPLALAAMEAVIDILNSKEHIVHFQKLLHVFENSIETFYKLENIKEIRQIGLLMAIDLKENISIEKFIEAGVLVASVKNHIVLAPPYCLSESELRRNLKIVCHVIKENYHE</sequence>
<dbReference type="PROSITE" id="PS00600">
    <property type="entry name" value="AA_TRANSFER_CLASS_3"/>
    <property type="match status" value="1"/>
</dbReference>
<dbReference type="InterPro" id="IPR015424">
    <property type="entry name" value="PyrdxlP-dep_Trfase"/>
</dbReference>
<dbReference type="InterPro" id="IPR005814">
    <property type="entry name" value="Aminotrans_3"/>
</dbReference>
<dbReference type="Gene3D" id="3.90.1150.10">
    <property type="entry name" value="Aspartate Aminotransferase, domain 1"/>
    <property type="match status" value="1"/>
</dbReference>
<dbReference type="Pfam" id="PF00202">
    <property type="entry name" value="Aminotran_3"/>
    <property type="match status" value="1"/>
</dbReference>
<evidence type="ECO:0000313" key="5">
    <source>
        <dbReference type="EMBL" id="OUR94859.1"/>
    </source>
</evidence>
<dbReference type="SUPFAM" id="SSF53383">
    <property type="entry name" value="PLP-dependent transferases"/>
    <property type="match status" value="1"/>
</dbReference>
<name>A0A1Y5F3M6_9BACT</name>
<comment type="caution">
    <text evidence="5">The sequence shown here is derived from an EMBL/GenBank/DDBJ whole genome shotgun (WGS) entry which is preliminary data.</text>
</comment>
<reference evidence="6" key="1">
    <citation type="journal article" date="2017" name="Proc. Natl. Acad. Sci. U.S.A.">
        <title>Simulation of Deepwater Horizon oil plume reveals substrate specialization within a complex community of hydrocarbon-degraders.</title>
        <authorList>
            <person name="Hu P."/>
            <person name="Dubinsky E.A."/>
            <person name="Probst A.J."/>
            <person name="Wang J."/>
            <person name="Sieber C.M.K."/>
            <person name="Tom L.M."/>
            <person name="Gardinali P."/>
            <person name="Banfield J.F."/>
            <person name="Atlas R.M."/>
            <person name="Andersen G.L."/>
        </authorList>
    </citation>
    <scope>NUCLEOTIDE SEQUENCE [LARGE SCALE GENOMIC DNA]</scope>
</reference>
<organism evidence="5 6">
    <name type="scientific">Halobacteriovorax marinus</name>
    <dbReference type="NCBI Taxonomy" id="97084"/>
    <lineage>
        <taxon>Bacteria</taxon>
        <taxon>Pseudomonadati</taxon>
        <taxon>Bdellovibrionota</taxon>
        <taxon>Bacteriovoracia</taxon>
        <taxon>Bacteriovoracales</taxon>
        <taxon>Halobacteriovoraceae</taxon>
        <taxon>Halobacteriovorax</taxon>
    </lineage>
</organism>
<dbReference type="AlphaFoldDB" id="A0A1Y5F3M6"/>
<dbReference type="PANTHER" id="PTHR43094">
    <property type="entry name" value="AMINOTRANSFERASE"/>
    <property type="match status" value="1"/>
</dbReference>
<dbReference type="GO" id="GO:0008483">
    <property type="term" value="F:transaminase activity"/>
    <property type="evidence" value="ECO:0007669"/>
    <property type="project" value="InterPro"/>
</dbReference>
<evidence type="ECO:0000256" key="4">
    <source>
        <dbReference type="RuleBase" id="RU003560"/>
    </source>
</evidence>
<dbReference type="CDD" id="cd00610">
    <property type="entry name" value="OAT_like"/>
    <property type="match status" value="1"/>
</dbReference>
<accession>A0A1Y5F3M6</accession>
<protein>
    <recommendedName>
        <fullName evidence="7">Aspartate aminotransferase family protein</fullName>
    </recommendedName>
</protein>
<evidence type="ECO:0008006" key="7">
    <source>
        <dbReference type="Google" id="ProtNLM"/>
    </source>
</evidence>
<dbReference type="GO" id="GO:0030170">
    <property type="term" value="F:pyridoxal phosphate binding"/>
    <property type="evidence" value="ECO:0007669"/>
    <property type="project" value="InterPro"/>
</dbReference>
<evidence type="ECO:0000313" key="6">
    <source>
        <dbReference type="Proteomes" id="UP000196531"/>
    </source>
</evidence>
<comment type="similarity">
    <text evidence="2 4">Belongs to the class-III pyridoxal-phosphate-dependent aminotransferase family.</text>
</comment>
<dbReference type="GO" id="GO:0005829">
    <property type="term" value="C:cytosol"/>
    <property type="evidence" value="ECO:0007669"/>
    <property type="project" value="TreeGrafter"/>
</dbReference>
<dbReference type="Proteomes" id="UP000196531">
    <property type="component" value="Unassembled WGS sequence"/>
</dbReference>
<proteinExistence type="inferred from homology"/>
<evidence type="ECO:0000256" key="1">
    <source>
        <dbReference type="ARBA" id="ARBA00001933"/>
    </source>
</evidence>
<evidence type="ECO:0000256" key="3">
    <source>
        <dbReference type="ARBA" id="ARBA00022898"/>
    </source>
</evidence>
<dbReference type="InterPro" id="IPR015421">
    <property type="entry name" value="PyrdxlP-dep_Trfase_major"/>
</dbReference>
<keyword evidence="3 4" id="KW-0663">Pyridoxal phosphate</keyword>
<dbReference type="Gene3D" id="3.40.640.10">
    <property type="entry name" value="Type I PLP-dependent aspartate aminotransferase-like (Major domain)"/>
    <property type="match status" value="1"/>
</dbReference>